<dbReference type="InterPro" id="IPR003594">
    <property type="entry name" value="HATPase_dom"/>
</dbReference>
<gene>
    <name evidence="12" type="ORF">WG929_02940</name>
</gene>
<dbReference type="PRINTS" id="PR00344">
    <property type="entry name" value="BCTRLSENSOR"/>
</dbReference>
<dbReference type="SMART" id="SM00387">
    <property type="entry name" value="HATPase_c"/>
    <property type="match status" value="1"/>
</dbReference>
<keyword evidence="5" id="KW-0547">Nucleotide-binding</keyword>
<comment type="catalytic activity">
    <reaction evidence="1">
        <text>ATP + protein L-histidine = ADP + protein N-phospho-L-histidine.</text>
        <dbReference type="EC" id="2.7.13.3"/>
    </reaction>
</comment>
<dbReference type="CDD" id="cd00130">
    <property type="entry name" value="PAS"/>
    <property type="match status" value="1"/>
</dbReference>
<keyword evidence="8" id="KW-0902">Two-component regulatory system</keyword>
<evidence type="ECO:0000259" key="10">
    <source>
        <dbReference type="PROSITE" id="PS50109"/>
    </source>
</evidence>
<evidence type="ECO:0000313" key="13">
    <source>
        <dbReference type="Proteomes" id="UP001620597"/>
    </source>
</evidence>
<dbReference type="SMART" id="SM00388">
    <property type="entry name" value="HisKA"/>
    <property type="match status" value="1"/>
</dbReference>
<evidence type="ECO:0000256" key="2">
    <source>
        <dbReference type="ARBA" id="ARBA00012438"/>
    </source>
</evidence>
<dbReference type="InterPro" id="IPR013767">
    <property type="entry name" value="PAS_fold"/>
</dbReference>
<dbReference type="Pfam" id="PF00512">
    <property type="entry name" value="HisKA"/>
    <property type="match status" value="1"/>
</dbReference>
<evidence type="ECO:0000256" key="7">
    <source>
        <dbReference type="ARBA" id="ARBA00022840"/>
    </source>
</evidence>
<evidence type="ECO:0000256" key="6">
    <source>
        <dbReference type="ARBA" id="ARBA00022777"/>
    </source>
</evidence>
<dbReference type="Gene3D" id="3.30.565.10">
    <property type="entry name" value="Histidine kinase-like ATPase, C-terminal domain"/>
    <property type="match status" value="1"/>
</dbReference>
<evidence type="ECO:0000259" key="11">
    <source>
        <dbReference type="PROSITE" id="PS50112"/>
    </source>
</evidence>
<sequence>MTEQNTENSSNLLTRQKTMAALITTVILILFLAAIAYVATADRIGRNYLVPEINQLLVETLTIQLNRQPLDLMAVKALLDSFAHHHQVDSIRLTQDSSQLVMQVPVDRTISPEPPQNSVYQQRLSTINGDFEIRIINGVFLPGYYLADTISTSLIVAALSALLIFAMYVLIRRWQQQPYTDLRDQIKTAQQHDHDPTTPFQCQDPDLQPLVNSLNDLHWHLHRRHADLERAHKQAESARHRATTLARDSARINSDLEHEITVRSAMERQLAQTKALMDAIINAMPSALFALDQQGRLLLCNRQAEIWLGKRRQELAGFLLNELIPELAPLLKRARQRLTSGDDLDTPILQRRLSLDSLEAGLVTDSLVYALDQQQAAVAVVRIDDIRQRLQLEEMMVHSEKMLTVGGMAAGMAHEINNPLAAILQNLQNIKRRLGSGLKANHEAATKLSLDLRAVEEYLEEREVFKLMEHMREAGERAAAIIATMLNFSRRNHEHKEKTPVSQLVNNALTVARNDLGLHHIDISTASLEHLPDVSCIPGEIEQVLVNLIKNAQQSLAQPATAEANWQPTIRLNAWREGDFLCISVEDNGSGVDADQIGRIFEPFFTTKEVGTGTGLGLSVSYFIVTTHHQGDMYYRPADPHGACFVIKLPL</sequence>
<dbReference type="InterPro" id="IPR003661">
    <property type="entry name" value="HisK_dim/P_dom"/>
</dbReference>
<keyword evidence="4" id="KW-0808">Transferase</keyword>
<dbReference type="RefSeq" id="WP_416204829.1">
    <property type="nucleotide sequence ID" value="NZ_JBBKTX010000003.1"/>
</dbReference>
<organism evidence="12 13">
    <name type="scientific">Oceanobacter antarcticus</name>
    <dbReference type="NCBI Taxonomy" id="3133425"/>
    <lineage>
        <taxon>Bacteria</taxon>
        <taxon>Pseudomonadati</taxon>
        <taxon>Pseudomonadota</taxon>
        <taxon>Gammaproteobacteria</taxon>
        <taxon>Oceanospirillales</taxon>
        <taxon>Oceanospirillaceae</taxon>
        <taxon>Oceanobacter</taxon>
    </lineage>
</organism>
<evidence type="ECO:0000256" key="4">
    <source>
        <dbReference type="ARBA" id="ARBA00022679"/>
    </source>
</evidence>
<dbReference type="InterPro" id="IPR005467">
    <property type="entry name" value="His_kinase_dom"/>
</dbReference>
<protein>
    <recommendedName>
        <fullName evidence="2">histidine kinase</fullName>
        <ecNumber evidence="2">2.7.13.3</ecNumber>
    </recommendedName>
</protein>
<dbReference type="InterPro" id="IPR036097">
    <property type="entry name" value="HisK_dim/P_sf"/>
</dbReference>
<proteinExistence type="predicted"/>
<keyword evidence="9" id="KW-0472">Membrane</keyword>
<keyword evidence="9" id="KW-0812">Transmembrane</keyword>
<evidence type="ECO:0000313" key="12">
    <source>
        <dbReference type="EMBL" id="MFK4751357.1"/>
    </source>
</evidence>
<keyword evidence="7 12" id="KW-0067">ATP-binding</keyword>
<dbReference type="NCBIfam" id="TIGR00229">
    <property type="entry name" value="sensory_box"/>
    <property type="match status" value="1"/>
</dbReference>
<dbReference type="InterPro" id="IPR035965">
    <property type="entry name" value="PAS-like_dom_sf"/>
</dbReference>
<keyword evidence="3" id="KW-0597">Phosphoprotein</keyword>
<dbReference type="Gene3D" id="3.30.450.20">
    <property type="entry name" value="PAS domain"/>
    <property type="match status" value="1"/>
</dbReference>
<dbReference type="Gene3D" id="1.10.287.130">
    <property type="match status" value="1"/>
</dbReference>
<dbReference type="PROSITE" id="PS50112">
    <property type="entry name" value="PAS"/>
    <property type="match status" value="1"/>
</dbReference>
<dbReference type="SUPFAM" id="SSF47384">
    <property type="entry name" value="Homodimeric domain of signal transducing histidine kinase"/>
    <property type="match status" value="1"/>
</dbReference>
<feature type="domain" description="Histidine kinase" evidence="10">
    <location>
        <begin position="411"/>
        <end position="651"/>
    </location>
</feature>
<keyword evidence="9" id="KW-1133">Transmembrane helix</keyword>
<dbReference type="SUPFAM" id="SSF55874">
    <property type="entry name" value="ATPase domain of HSP90 chaperone/DNA topoisomerase II/histidine kinase"/>
    <property type="match status" value="1"/>
</dbReference>
<evidence type="ECO:0000256" key="5">
    <source>
        <dbReference type="ARBA" id="ARBA00022741"/>
    </source>
</evidence>
<dbReference type="InterPro" id="IPR004358">
    <property type="entry name" value="Sig_transdc_His_kin-like_C"/>
</dbReference>
<evidence type="ECO:0000256" key="8">
    <source>
        <dbReference type="ARBA" id="ARBA00023012"/>
    </source>
</evidence>
<dbReference type="SUPFAM" id="SSF55785">
    <property type="entry name" value="PYP-like sensor domain (PAS domain)"/>
    <property type="match status" value="1"/>
</dbReference>
<feature type="transmembrane region" description="Helical" evidence="9">
    <location>
        <begin position="150"/>
        <end position="171"/>
    </location>
</feature>
<dbReference type="InterPro" id="IPR000014">
    <property type="entry name" value="PAS"/>
</dbReference>
<dbReference type="PROSITE" id="PS50109">
    <property type="entry name" value="HIS_KIN"/>
    <property type="match status" value="1"/>
</dbReference>
<dbReference type="Pfam" id="PF02518">
    <property type="entry name" value="HATPase_c"/>
    <property type="match status" value="1"/>
</dbReference>
<dbReference type="EMBL" id="JBBKTX010000003">
    <property type="protein sequence ID" value="MFK4751357.1"/>
    <property type="molecule type" value="Genomic_DNA"/>
</dbReference>
<keyword evidence="13" id="KW-1185">Reference proteome</keyword>
<dbReference type="InterPro" id="IPR036890">
    <property type="entry name" value="HATPase_C_sf"/>
</dbReference>
<feature type="domain" description="PAS" evidence="11">
    <location>
        <begin position="273"/>
        <end position="342"/>
    </location>
</feature>
<evidence type="ECO:0000256" key="1">
    <source>
        <dbReference type="ARBA" id="ARBA00000085"/>
    </source>
</evidence>
<dbReference type="PANTHER" id="PTHR43065">
    <property type="entry name" value="SENSOR HISTIDINE KINASE"/>
    <property type="match status" value="1"/>
</dbReference>
<evidence type="ECO:0000256" key="9">
    <source>
        <dbReference type="SAM" id="Phobius"/>
    </source>
</evidence>
<feature type="transmembrane region" description="Helical" evidence="9">
    <location>
        <begin position="20"/>
        <end position="39"/>
    </location>
</feature>
<dbReference type="GO" id="GO:0005524">
    <property type="term" value="F:ATP binding"/>
    <property type="evidence" value="ECO:0007669"/>
    <property type="project" value="UniProtKB-KW"/>
</dbReference>
<dbReference type="Pfam" id="PF00989">
    <property type="entry name" value="PAS"/>
    <property type="match status" value="1"/>
</dbReference>
<dbReference type="SMART" id="SM00091">
    <property type="entry name" value="PAS"/>
    <property type="match status" value="1"/>
</dbReference>
<evidence type="ECO:0000256" key="3">
    <source>
        <dbReference type="ARBA" id="ARBA00022553"/>
    </source>
</evidence>
<comment type="caution">
    <text evidence="12">The sequence shown here is derived from an EMBL/GenBank/DDBJ whole genome shotgun (WGS) entry which is preliminary data.</text>
</comment>
<reference evidence="12 13" key="1">
    <citation type="submission" date="2024-03" db="EMBL/GenBank/DDBJ databases">
        <title>High-quality draft genome sequence of Oceanobacter sp. wDCs-4.</title>
        <authorList>
            <person name="Dong C."/>
        </authorList>
    </citation>
    <scope>NUCLEOTIDE SEQUENCE [LARGE SCALE GENOMIC DNA]</scope>
    <source>
        <strain evidence="13">wDCs-4</strain>
    </source>
</reference>
<dbReference type="Proteomes" id="UP001620597">
    <property type="component" value="Unassembled WGS sequence"/>
</dbReference>
<keyword evidence="6" id="KW-0418">Kinase</keyword>
<name>A0ABW8NEK7_9GAMM</name>
<accession>A0ABW8NEK7</accession>
<dbReference type="EC" id="2.7.13.3" evidence="2"/>
<dbReference type="CDD" id="cd00082">
    <property type="entry name" value="HisKA"/>
    <property type="match status" value="1"/>
</dbReference>
<dbReference type="PANTHER" id="PTHR43065:SF42">
    <property type="entry name" value="TWO-COMPONENT SENSOR PPRA"/>
    <property type="match status" value="1"/>
</dbReference>